<evidence type="ECO:0000313" key="2">
    <source>
        <dbReference type="EMBL" id="HJC86406.1"/>
    </source>
</evidence>
<name>A0A9D2QH63_9FIRM</name>
<sequence>YSTVPVDLDKEDGAYAPAVYDSLRGIRMPDGIAAYTSGGRTWLVTANEGDSREWGDEELGTDYLNEDERNFEDGEDTSPTGTITADNSGLTGKVVFFDSSDYDGLDETKDYLFGGRSFTIYEVTADGIREAYTSGSAFESLTAAALPEYYNCSNDNSVMDDRSGKKGPEPESVTVGAAGGRIYAFVALERTGGVMIYDVTNPENAGFVSYVNSRDFASTVDGSQVYEDGELDKWVTGGDVAPEGLAFVDGSASPTGNPLLLAACEVSGTVAVYELNTAD</sequence>
<gene>
    <name evidence="2" type="ORF">H9926_00100</name>
</gene>
<dbReference type="InterPro" id="IPR011044">
    <property type="entry name" value="Quino_amine_DH_bsu"/>
</dbReference>
<dbReference type="EMBL" id="DWVS01000003">
    <property type="protein sequence ID" value="HJC86406.1"/>
    <property type="molecule type" value="Genomic_DNA"/>
</dbReference>
<comment type="caution">
    <text evidence="2">The sequence shown here is derived from an EMBL/GenBank/DDBJ whole genome shotgun (WGS) entry which is preliminary data.</text>
</comment>
<organism evidence="2 3">
    <name type="scientific">Candidatus Eisenbergiella intestinigallinarum</name>
    <dbReference type="NCBI Taxonomy" id="2838549"/>
    <lineage>
        <taxon>Bacteria</taxon>
        <taxon>Bacillati</taxon>
        <taxon>Bacillota</taxon>
        <taxon>Clostridia</taxon>
        <taxon>Lachnospirales</taxon>
        <taxon>Lachnospiraceae</taxon>
        <taxon>Eisenbergiella</taxon>
    </lineage>
</organism>
<feature type="domain" description="Choice-of-anchor I" evidence="1">
    <location>
        <begin position="23"/>
        <end position="275"/>
    </location>
</feature>
<protein>
    <recommendedName>
        <fullName evidence="1">Choice-of-anchor I domain-containing protein</fullName>
    </recommendedName>
</protein>
<dbReference type="AlphaFoldDB" id="A0A9D2QH63"/>
<evidence type="ECO:0000313" key="3">
    <source>
        <dbReference type="Proteomes" id="UP000823922"/>
    </source>
</evidence>
<feature type="non-terminal residue" evidence="2">
    <location>
        <position position="1"/>
    </location>
</feature>
<dbReference type="Pfam" id="PF22494">
    <property type="entry name" value="choice_anch_I"/>
    <property type="match status" value="1"/>
</dbReference>
<dbReference type="SUPFAM" id="SSF50969">
    <property type="entry name" value="YVTN repeat-like/Quinoprotein amine dehydrogenase"/>
    <property type="match status" value="1"/>
</dbReference>
<accession>A0A9D2QH63</accession>
<proteinExistence type="predicted"/>
<dbReference type="Proteomes" id="UP000823922">
    <property type="component" value="Unassembled WGS sequence"/>
</dbReference>
<evidence type="ECO:0000259" key="1">
    <source>
        <dbReference type="Pfam" id="PF22494"/>
    </source>
</evidence>
<dbReference type="PANTHER" id="PTHR46928">
    <property type="entry name" value="MESENCHYME-SPECIFIC CELL SURFACE GLYCOPROTEIN"/>
    <property type="match status" value="1"/>
</dbReference>
<dbReference type="PANTHER" id="PTHR46928:SF1">
    <property type="entry name" value="MESENCHYME-SPECIFIC CELL SURFACE GLYCOPROTEIN"/>
    <property type="match status" value="1"/>
</dbReference>
<reference evidence="2" key="1">
    <citation type="journal article" date="2021" name="PeerJ">
        <title>Extensive microbial diversity within the chicken gut microbiome revealed by metagenomics and culture.</title>
        <authorList>
            <person name="Gilroy R."/>
            <person name="Ravi A."/>
            <person name="Getino M."/>
            <person name="Pursley I."/>
            <person name="Horton D.L."/>
            <person name="Alikhan N.F."/>
            <person name="Baker D."/>
            <person name="Gharbi K."/>
            <person name="Hall N."/>
            <person name="Watson M."/>
            <person name="Adriaenssens E.M."/>
            <person name="Foster-Nyarko E."/>
            <person name="Jarju S."/>
            <person name="Secka A."/>
            <person name="Antonio M."/>
            <person name="Oren A."/>
            <person name="Chaudhuri R.R."/>
            <person name="La Ragione R."/>
            <person name="Hildebrand F."/>
            <person name="Pallen M.J."/>
        </authorList>
    </citation>
    <scope>NUCLEOTIDE SEQUENCE</scope>
    <source>
        <strain evidence="2">ChiBcec1-1630</strain>
    </source>
</reference>
<reference evidence="2" key="2">
    <citation type="submission" date="2021-04" db="EMBL/GenBank/DDBJ databases">
        <authorList>
            <person name="Gilroy R."/>
        </authorList>
    </citation>
    <scope>NUCLEOTIDE SEQUENCE</scope>
    <source>
        <strain evidence="2">ChiBcec1-1630</strain>
    </source>
</reference>
<dbReference type="InterPro" id="IPR052956">
    <property type="entry name" value="Mesenchyme-surface_protein"/>
</dbReference>
<dbReference type="InterPro" id="IPR055188">
    <property type="entry name" value="Choice_anch_I"/>
</dbReference>